<evidence type="ECO:0000256" key="7">
    <source>
        <dbReference type="SAM" id="MobiDB-lite"/>
    </source>
</evidence>
<dbReference type="InterPro" id="IPR015943">
    <property type="entry name" value="WD40/YVTN_repeat-like_dom_sf"/>
</dbReference>
<feature type="repeat" description="WD" evidence="6">
    <location>
        <begin position="100"/>
        <end position="132"/>
    </location>
</feature>
<evidence type="ECO:0000256" key="1">
    <source>
        <dbReference type="ARBA" id="ARBA00004123"/>
    </source>
</evidence>
<evidence type="ECO:0000256" key="3">
    <source>
        <dbReference type="ARBA" id="ARBA00022664"/>
    </source>
</evidence>
<dbReference type="InterPro" id="IPR045245">
    <property type="entry name" value="Pfs2-like"/>
</dbReference>
<evidence type="ECO:0000256" key="2">
    <source>
        <dbReference type="ARBA" id="ARBA00022574"/>
    </source>
</evidence>
<evidence type="ECO:0000313" key="8">
    <source>
        <dbReference type="EMBL" id="OXA57029.1"/>
    </source>
</evidence>
<dbReference type="Gene3D" id="2.130.10.10">
    <property type="entry name" value="YVTN repeat-like/Quinoprotein amine dehydrogenase"/>
    <property type="match status" value="2"/>
</dbReference>
<evidence type="ECO:0000256" key="5">
    <source>
        <dbReference type="ARBA" id="ARBA00023242"/>
    </source>
</evidence>
<gene>
    <name evidence="8" type="ORF">Fcan01_08167</name>
</gene>
<dbReference type="InterPro" id="IPR001680">
    <property type="entry name" value="WD40_rpt"/>
</dbReference>
<evidence type="ECO:0000313" key="9">
    <source>
        <dbReference type="Proteomes" id="UP000198287"/>
    </source>
</evidence>
<dbReference type="GO" id="GO:0005847">
    <property type="term" value="C:mRNA cleavage and polyadenylation specificity factor complex"/>
    <property type="evidence" value="ECO:0007669"/>
    <property type="project" value="TreeGrafter"/>
</dbReference>
<dbReference type="Proteomes" id="UP000198287">
    <property type="component" value="Unassembled WGS sequence"/>
</dbReference>
<reference evidence="8 9" key="1">
    <citation type="submission" date="2015-12" db="EMBL/GenBank/DDBJ databases">
        <title>The genome of Folsomia candida.</title>
        <authorList>
            <person name="Faddeeva A."/>
            <person name="Derks M.F."/>
            <person name="Anvar Y."/>
            <person name="Smit S."/>
            <person name="Van Straalen N."/>
            <person name="Roelofs D."/>
        </authorList>
    </citation>
    <scope>NUCLEOTIDE SEQUENCE [LARGE SCALE GENOMIC DNA]</scope>
    <source>
        <strain evidence="8 9">VU population</strain>
        <tissue evidence="8">Whole body</tissue>
    </source>
</reference>
<dbReference type="FunFam" id="2.130.10.10:FF:000069">
    <property type="entry name" value="WD repeat domain 33"/>
    <property type="match status" value="1"/>
</dbReference>
<evidence type="ECO:0000256" key="6">
    <source>
        <dbReference type="PROSITE-ProRule" id="PRU00221"/>
    </source>
</evidence>
<dbReference type="PRINTS" id="PR00320">
    <property type="entry name" value="GPROTEINBRPT"/>
</dbReference>
<dbReference type="FunFam" id="2.130.10.10:FF:000085">
    <property type="entry name" value="WD repeat domain 33"/>
    <property type="match status" value="1"/>
</dbReference>
<evidence type="ECO:0000256" key="4">
    <source>
        <dbReference type="ARBA" id="ARBA00022737"/>
    </source>
</evidence>
<dbReference type="EMBL" id="LNIX01000003">
    <property type="protein sequence ID" value="OXA57029.1"/>
    <property type="molecule type" value="Genomic_DNA"/>
</dbReference>
<dbReference type="PROSITE" id="PS50082">
    <property type="entry name" value="WD_REPEATS_2"/>
    <property type="match status" value="5"/>
</dbReference>
<accession>A0A226EHX9</accession>
<sequence>MMSVVTSQLPPPPMQHHPPPRGPPRFPPPSHFNNQDHHGGQFMPRPRLGYQPYRPFPRAPHPHAASSTPGGDNVEYDGRRLRKSLVRKTVDYNAAIVKYLQAHKEAVRGLTFSPSDQKFASCSDDGTVRVWDFYTCYEEKVLRGHGADVKSVDWHPYKGIIVSGSKDNQQPIKLWDPKAGISLCTIHAHKSTVMDTRWNSNGNWLITASRDHLIKLFDIRKLNQEMQVFRGHKKEASCIAWHPKHESLFASGGSDGSIMFWNVGCEKEIGSIEAAHDNIIWTLAWHPVGHILCSGSNDHTSKFWTRQKPGDLIRDKGHGSFHDYGALDDNEMEEAFIPGMGPEDSIETQEKEKESETDLIIPGLDLNDDSSASRSDKPAAKKTPYQKPIPKKFQAIWNDTKVELVDDELDDERGRNPLLPRMNERVNSGSASLNEKESSTNVGGGVDAGGGGGNIFDPNIGFGPMGAQYNLPVPPHAMGNPFFTQQPPTGPSPFLNHSNNPFWNPPTNQAPGNNPNRQGQVRPGGGRGRASRGGGGNNSSRGGWNR</sequence>
<feature type="region of interest" description="Disordered" evidence="7">
    <location>
        <begin position="408"/>
        <end position="450"/>
    </location>
</feature>
<dbReference type="SMART" id="SM00320">
    <property type="entry name" value="WD40"/>
    <property type="match status" value="5"/>
</dbReference>
<dbReference type="Pfam" id="PF00400">
    <property type="entry name" value="WD40"/>
    <property type="match status" value="5"/>
</dbReference>
<proteinExistence type="predicted"/>
<feature type="region of interest" description="Disordered" evidence="7">
    <location>
        <begin position="337"/>
        <end position="387"/>
    </location>
</feature>
<feature type="compositionally biased region" description="Gly residues" evidence="7">
    <location>
        <begin position="522"/>
        <end position="537"/>
    </location>
</feature>
<keyword evidence="3" id="KW-0507">mRNA processing</keyword>
<dbReference type="CDD" id="cd00200">
    <property type="entry name" value="WD40"/>
    <property type="match status" value="1"/>
</dbReference>
<comment type="caution">
    <text evidence="8">The sequence shown here is derived from an EMBL/GenBank/DDBJ whole genome shotgun (WGS) entry which is preliminary data.</text>
</comment>
<protein>
    <submittedName>
        <fullName evidence="8">Flowering time control protein FY</fullName>
    </submittedName>
</protein>
<keyword evidence="9" id="KW-1185">Reference proteome</keyword>
<feature type="repeat" description="WD" evidence="6">
    <location>
        <begin position="186"/>
        <end position="227"/>
    </location>
</feature>
<dbReference type="GO" id="GO:0031124">
    <property type="term" value="P:mRNA 3'-end processing"/>
    <property type="evidence" value="ECO:0007669"/>
    <property type="project" value="InterPro"/>
</dbReference>
<dbReference type="OrthoDB" id="16717at2759"/>
<dbReference type="STRING" id="158441.A0A226EHX9"/>
<dbReference type="PANTHER" id="PTHR22836">
    <property type="entry name" value="WD40 REPEAT PROTEIN"/>
    <property type="match status" value="1"/>
</dbReference>
<keyword evidence="4" id="KW-0677">Repeat</keyword>
<dbReference type="InterPro" id="IPR020472">
    <property type="entry name" value="WD40_PAC1"/>
</dbReference>
<feature type="repeat" description="WD" evidence="6">
    <location>
        <begin position="273"/>
        <end position="304"/>
    </location>
</feature>
<feature type="region of interest" description="Disordered" evidence="7">
    <location>
        <begin position="1"/>
        <end position="77"/>
    </location>
</feature>
<organism evidence="8 9">
    <name type="scientific">Folsomia candida</name>
    <name type="common">Springtail</name>
    <dbReference type="NCBI Taxonomy" id="158441"/>
    <lineage>
        <taxon>Eukaryota</taxon>
        <taxon>Metazoa</taxon>
        <taxon>Ecdysozoa</taxon>
        <taxon>Arthropoda</taxon>
        <taxon>Hexapoda</taxon>
        <taxon>Collembola</taxon>
        <taxon>Entomobryomorpha</taxon>
        <taxon>Isotomoidea</taxon>
        <taxon>Isotomidae</taxon>
        <taxon>Proisotominae</taxon>
        <taxon>Folsomia</taxon>
    </lineage>
</organism>
<feature type="compositionally biased region" description="Pro residues" evidence="7">
    <location>
        <begin position="9"/>
        <end position="30"/>
    </location>
</feature>
<feature type="compositionally biased region" description="Polar residues" evidence="7">
    <location>
        <begin position="495"/>
        <end position="516"/>
    </location>
</feature>
<dbReference type="PROSITE" id="PS50294">
    <property type="entry name" value="WD_REPEATS_REGION"/>
    <property type="match status" value="4"/>
</dbReference>
<dbReference type="PANTHER" id="PTHR22836:SF0">
    <property type="entry name" value="PRE-MRNA 3' END PROCESSING PROTEIN WDR33"/>
    <property type="match status" value="1"/>
</dbReference>
<comment type="subcellular location">
    <subcellularLocation>
        <location evidence="1">Nucleus</location>
    </subcellularLocation>
</comment>
<dbReference type="SUPFAM" id="SSF50978">
    <property type="entry name" value="WD40 repeat-like"/>
    <property type="match status" value="1"/>
</dbReference>
<dbReference type="AlphaFoldDB" id="A0A226EHX9"/>
<dbReference type="OMA" id="GCEKEIG"/>
<keyword evidence="2 6" id="KW-0853">WD repeat</keyword>
<dbReference type="InterPro" id="IPR036322">
    <property type="entry name" value="WD40_repeat_dom_sf"/>
</dbReference>
<feature type="repeat" description="WD" evidence="6">
    <location>
        <begin position="142"/>
        <end position="168"/>
    </location>
</feature>
<feature type="region of interest" description="Disordered" evidence="7">
    <location>
        <begin position="477"/>
        <end position="546"/>
    </location>
</feature>
<feature type="repeat" description="WD" evidence="6">
    <location>
        <begin position="229"/>
        <end position="271"/>
    </location>
</feature>
<name>A0A226EHX9_FOLCA</name>
<keyword evidence="5" id="KW-0539">Nucleus</keyword>